<dbReference type="PANTHER" id="PTHR34814:SF1">
    <property type="entry name" value="NITROSOGUANIDINE RESISTANCE PROTEIN SNG1"/>
    <property type="match status" value="1"/>
</dbReference>
<feature type="compositionally biased region" description="Basic and acidic residues" evidence="1">
    <location>
        <begin position="7"/>
        <end position="16"/>
    </location>
</feature>
<dbReference type="InParanoid" id="A0A0H2RSL2"/>
<keyword evidence="2" id="KW-0812">Transmembrane</keyword>
<gene>
    <name evidence="4" type="ORF">SCHPADRAFT_826096</name>
</gene>
<feature type="domain" description="DUF3533" evidence="3">
    <location>
        <begin position="72"/>
        <end position="442"/>
    </location>
</feature>
<dbReference type="EMBL" id="KQ085941">
    <property type="protein sequence ID" value="KLO14592.1"/>
    <property type="molecule type" value="Genomic_DNA"/>
</dbReference>
<proteinExistence type="predicted"/>
<accession>A0A0H2RSL2</accession>
<name>A0A0H2RSL2_9AGAM</name>
<evidence type="ECO:0000256" key="1">
    <source>
        <dbReference type="SAM" id="MobiDB-lite"/>
    </source>
</evidence>
<feature type="region of interest" description="Disordered" evidence="1">
    <location>
        <begin position="1"/>
        <end position="43"/>
    </location>
</feature>
<dbReference type="Pfam" id="PF12051">
    <property type="entry name" value="DUF3533"/>
    <property type="match status" value="1"/>
</dbReference>
<dbReference type="InterPro" id="IPR053001">
    <property type="entry name" value="MNNG_permease-like"/>
</dbReference>
<feature type="transmembrane region" description="Helical" evidence="2">
    <location>
        <begin position="426"/>
        <end position="447"/>
    </location>
</feature>
<evidence type="ECO:0000313" key="5">
    <source>
        <dbReference type="Proteomes" id="UP000053477"/>
    </source>
</evidence>
<feature type="transmembrane region" description="Helical" evidence="2">
    <location>
        <begin position="263"/>
        <end position="287"/>
    </location>
</feature>
<evidence type="ECO:0000313" key="4">
    <source>
        <dbReference type="EMBL" id="KLO14592.1"/>
    </source>
</evidence>
<organism evidence="4 5">
    <name type="scientific">Schizopora paradoxa</name>
    <dbReference type="NCBI Taxonomy" id="27342"/>
    <lineage>
        <taxon>Eukaryota</taxon>
        <taxon>Fungi</taxon>
        <taxon>Dikarya</taxon>
        <taxon>Basidiomycota</taxon>
        <taxon>Agaricomycotina</taxon>
        <taxon>Agaricomycetes</taxon>
        <taxon>Hymenochaetales</taxon>
        <taxon>Schizoporaceae</taxon>
        <taxon>Schizopora</taxon>
    </lineage>
</organism>
<dbReference type="AlphaFoldDB" id="A0A0H2RSL2"/>
<keyword evidence="2" id="KW-0472">Membrane</keyword>
<dbReference type="Proteomes" id="UP000053477">
    <property type="component" value="Unassembled WGS sequence"/>
</dbReference>
<sequence>MADSDATLDREQDRKGGSRSRPVSESTAAMQNMEIEDEETEPEKFKAGFFDKDPYTTEQRKIYLKIMAMGSFLTILVVFCVLSIYWGSLWQATSKISKMNGWIVDFDGGAMGEVVRETLLNATGPPEVLKWEVVDPSQFSNGPSDLEKAIVDERAWVIVSINPGFSAELSQAIANANASYNGTLAVTAYSEEARNENSYPLVIVPQINEPLTKASQTFATQNAERVASNASINFQNLLASAPGTLTNPMFFTINNVRPFDVPVATAIDFVGLIYLLILSFIIAMMNFNARVVRSGLNRHLRTTALLRLRLISPFITYFVISFFYSLLDLAFQVPFRRFFGGWGFIIIWMVNWMGMCALGFAMEAMITLLTPAFVPFFLVLWIITNVSVSFFPIEMLPGVFRYGYAMPFYQVSRTVRAVIFGTRNQIGLNFGILFAWIALSMVTIPLIQSILHRRMKQQHHEALMNQNNNLEKGRP</sequence>
<dbReference type="PANTHER" id="PTHR34814">
    <property type="entry name" value="NITROSOGUANIDINE RESISTANCE PROTEIN SNG1"/>
    <property type="match status" value="1"/>
</dbReference>
<evidence type="ECO:0000259" key="3">
    <source>
        <dbReference type="Pfam" id="PF12051"/>
    </source>
</evidence>
<dbReference type="InterPro" id="IPR022703">
    <property type="entry name" value="DUF3533"/>
</dbReference>
<reference evidence="4 5" key="1">
    <citation type="submission" date="2015-04" db="EMBL/GenBank/DDBJ databases">
        <title>Complete genome sequence of Schizopora paradoxa KUC8140, a cosmopolitan wood degrader in East Asia.</title>
        <authorList>
            <consortium name="DOE Joint Genome Institute"/>
            <person name="Min B."/>
            <person name="Park H."/>
            <person name="Jang Y."/>
            <person name="Kim J.-J."/>
            <person name="Kim K.H."/>
            <person name="Pangilinan J."/>
            <person name="Lipzen A."/>
            <person name="Riley R."/>
            <person name="Grigoriev I.V."/>
            <person name="Spatafora J.W."/>
            <person name="Choi I.-G."/>
        </authorList>
    </citation>
    <scope>NUCLEOTIDE SEQUENCE [LARGE SCALE GENOMIC DNA]</scope>
    <source>
        <strain evidence="4 5">KUC8140</strain>
    </source>
</reference>
<keyword evidence="2" id="KW-1133">Transmembrane helix</keyword>
<feature type="transmembrane region" description="Helical" evidence="2">
    <location>
        <begin position="373"/>
        <end position="393"/>
    </location>
</feature>
<dbReference type="OrthoDB" id="2140105at2759"/>
<protein>
    <recommendedName>
        <fullName evidence="3">DUF3533 domain-containing protein</fullName>
    </recommendedName>
</protein>
<evidence type="ECO:0000256" key="2">
    <source>
        <dbReference type="SAM" id="Phobius"/>
    </source>
</evidence>
<feature type="transmembrane region" description="Helical" evidence="2">
    <location>
        <begin position="62"/>
        <end position="86"/>
    </location>
</feature>
<dbReference type="GO" id="GO:0016020">
    <property type="term" value="C:membrane"/>
    <property type="evidence" value="ECO:0007669"/>
    <property type="project" value="TreeGrafter"/>
</dbReference>
<feature type="compositionally biased region" description="Polar residues" evidence="1">
    <location>
        <begin position="21"/>
        <end position="30"/>
    </location>
</feature>
<dbReference type="STRING" id="27342.A0A0H2RSL2"/>
<feature type="transmembrane region" description="Helical" evidence="2">
    <location>
        <begin position="308"/>
        <end position="327"/>
    </location>
</feature>
<keyword evidence="5" id="KW-1185">Reference proteome</keyword>
<feature type="transmembrane region" description="Helical" evidence="2">
    <location>
        <begin position="339"/>
        <end position="361"/>
    </location>
</feature>